<evidence type="ECO:0000313" key="4">
    <source>
        <dbReference type="Proteomes" id="UP001303373"/>
    </source>
</evidence>
<reference evidence="3 4" key="1">
    <citation type="submission" date="2023-11" db="EMBL/GenBank/DDBJ databases">
        <title>An acidophilic fungus is an integral part of prey digestion in a carnivorous sundew plant.</title>
        <authorList>
            <person name="Tsai I.J."/>
        </authorList>
    </citation>
    <scope>NUCLEOTIDE SEQUENCE [LARGE SCALE GENOMIC DNA]</scope>
    <source>
        <strain evidence="3">169a</strain>
    </source>
</reference>
<dbReference type="InterPro" id="IPR006076">
    <property type="entry name" value="FAD-dep_OxRdtase"/>
</dbReference>
<name>A0AAQ3M7N2_9PEZI</name>
<dbReference type="EMBL" id="CP138589">
    <property type="protein sequence ID" value="WPH03169.1"/>
    <property type="molecule type" value="Genomic_DNA"/>
</dbReference>
<dbReference type="InterPro" id="IPR036188">
    <property type="entry name" value="FAD/NAD-bd_sf"/>
</dbReference>
<evidence type="ECO:0000313" key="3">
    <source>
        <dbReference type="EMBL" id="WPH03169.1"/>
    </source>
</evidence>
<dbReference type="PANTHER" id="PTHR13847:SF129">
    <property type="entry name" value="FAD DEPENDENT OXIDOREDUCTASE"/>
    <property type="match status" value="1"/>
</dbReference>
<evidence type="ECO:0000256" key="1">
    <source>
        <dbReference type="SAM" id="MobiDB-lite"/>
    </source>
</evidence>
<gene>
    <name evidence="3" type="ORF">R9X50_00604500</name>
</gene>
<dbReference type="Pfam" id="PF01266">
    <property type="entry name" value="DAO"/>
    <property type="match status" value="1"/>
</dbReference>
<dbReference type="Gene3D" id="3.30.9.10">
    <property type="entry name" value="D-Amino Acid Oxidase, subunit A, domain 2"/>
    <property type="match status" value="1"/>
</dbReference>
<feature type="domain" description="FAD dependent oxidoreductase" evidence="2">
    <location>
        <begin position="42"/>
        <end position="430"/>
    </location>
</feature>
<dbReference type="Proteomes" id="UP001303373">
    <property type="component" value="Chromosome 10"/>
</dbReference>
<dbReference type="Gene3D" id="3.50.50.60">
    <property type="entry name" value="FAD/NAD(P)-binding domain"/>
    <property type="match status" value="1"/>
</dbReference>
<organism evidence="3 4">
    <name type="scientific">Acrodontium crateriforme</name>
    <dbReference type="NCBI Taxonomy" id="150365"/>
    <lineage>
        <taxon>Eukaryota</taxon>
        <taxon>Fungi</taxon>
        <taxon>Dikarya</taxon>
        <taxon>Ascomycota</taxon>
        <taxon>Pezizomycotina</taxon>
        <taxon>Dothideomycetes</taxon>
        <taxon>Dothideomycetidae</taxon>
        <taxon>Mycosphaerellales</taxon>
        <taxon>Teratosphaeriaceae</taxon>
        <taxon>Acrodontium</taxon>
    </lineage>
</organism>
<keyword evidence="4" id="KW-1185">Reference proteome</keyword>
<dbReference type="GO" id="GO:0005737">
    <property type="term" value="C:cytoplasm"/>
    <property type="evidence" value="ECO:0007669"/>
    <property type="project" value="TreeGrafter"/>
</dbReference>
<proteinExistence type="predicted"/>
<feature type="region of interest" description="Disordered" evidence="1">
    <location>
        <begin position="1"/>
        <end position="22"/>
    </location>
</feature>
<dbReference type="PANTHER" id="PTHR13847">
    <property type="entry name" value="SARCOSINE DEHYDROGENASE-RELATED"/>
    <property type="match status" value="1"/>
</dbReference>
<evidence type="ECO:0000259" key="2">
    <source>
        <dbReference type="Pfam" id="PF01266"/>
    </source>
</evidence>
<accession>A0AAQ3M7N2</accession>
<dbReference type="AlphaFoldDB" id="A0AAQ3M7N2"/>
<dbReference type="SUPFAM" id="SSF51905">
    <property type="entry name" value="FAD/NAD(P)-binding domain"/>
    <property type="match status" value="1"/>
</dbReference>
<sequence length="482" mass="52582">MQSSRPPCALPSEHSSDSFWHTEPSPLLTGHRSSRHLPLSTDVVVIGSGITGASVAHHLLTSEPSAHNDETKPMNVVMLEAREACWGATGRNGGHCQPLLSDQPDDPSIAAFELENFYALEQLITACSIDCEFVSQKGVRAIYSSSEVHQMGIKLGILAITAPDIRRRMTLVTDPAELKGLRVPSAKAALITDVAARMWPYKFVAYILENLLTSQSLRGTFNLQTWTPATAISVSQSNDNDTKWTVTTPRGTIKASRVVLATNAYTSHLLPSYSDLIVPCRGQMSALRPVNSLKGSNRLPCSYGFLGEGLDDYLIQRLSSTGEQLMFGGGRQHDAKSMGTVDDSLVDSKIASYLRSRLVEAFELPEAKGRYDGKLQLSAESEWTGIMGFSRDDLPWVGPVPGQAGLFVSAGYTGHGMPNAWLCGRAVAEMVSGSDTAEKTTRDSSSLPHAYLITEERIERVRRQFEDVGVRDWAEMTRAAQH</sequence>
<protein>
    <recommendedName>
        <fullName evidence="2">FAD dependent oxidoreductase domain-containing protein</fullName>
    </recommendedName>
</protein>